<geneLocation type="mitochondrion" evidence="22"/>
<evidence type="ECO:0000256" key="15">
    <source>
        <dbReference type="ARBA" id="ARBA00023128"/>
    </source>
</evidence>
<keyword evidence="8 19" id="KW-0812">Transmembrane</keyword>
<evidence type="ECO:0000256" key="1">
    <source>
        <dbReference type="ARBA" id="ARBA00003257"/>
    </source>
</evidence>
<evidence type="ECO:0000256" key="5">
    <source>
        <dbReference type="ARBA" id="ARBA00021008"/>
    </source>
</evidence>
<feature type="transmembrane region" description="Helical" evidence="19">
    <location>
        <begin position="307"/>
        <end position="329"/>
    </location>
</feature>
<feature type="transmembrane region" description="Helical" evidence="19">
    <location>
        <begin position="119"/>
        <end position="142"/>
    </location>
</feature>
<keyword evidence="10" id="KW-1278">Translocase</keyword>
<evidence type="ECO:0000256" key="20">
    <source>
        <dbReference type="SAM" id="SignalP"/>
    </source>
</evidence>
<dbReference type="Pfam" id="PF00361">
    <property type="entry name" value="Proton_antipo_M"/>
    <property type="match status" value="1"/>
</dbReference>
<name>V9PXI6_9NEOP</name>
<evidence type="ECO:0000256" key="4">
    <source>
        <dbReference type="ARBA" id="ARBA00012944"/>
    </source>
</evidence>
<feature type="transmembrane region" description="Helical" evidence="19">
    <location>
        <begin position="233"/>
        <end position="251"/>
    </location>
</feature>
<protein>
    <recommendedName>
        <fullName evidence="5">NADH-ubiquinone oxidoreductase chain 2</fullName>
        <ecNumber evidence="4">7.1.1.2</ecNumber>
    </recommendedName>
    <alternativeName>
        <fullName evidence="17">NADH dehydrogenase subunit 2</fullName>
    </alternativeName>
</protein>
<keyword evidence="13" id="KW-0520">NAD</keyword>
<feature type="chain" id="PRO_5004780586" description="NADH-ubiquinone oxidoreductase chain 2" evidence="20">
    <location>
        <begin position="17"/>
        <end position="333"/>
    </location>
</feature>
<reference evidence="22" key="1">
    <citation type="submission" date="2013-09" db="EMBL/GenBank/DDBJ databases">
        <authorList>
            <person name="Dong W.-G."/>
            <person name="Song S."/>
            <person name="Jin D.-C."/>
            <person name="Guo X.-G."/>
            <person name="Shao R."/>
        </authorList>
    </citation>
    <scope>NUCLEOTIDE SEQUENCE</scope>
    <source>
        <strain evidence="22">301</strain>
    </source>
</reference>
<reference evidence="22" key="2">
    <citation type="journal article" date="2014" name="BMC Genomics">
        <title>Fragmented mitochondrial genomes of the rat lice, Polyplax asiatica and Polyplax spinulosa: intra-genus variation in fragmentation pattern and a possible link between the extent of fragmentation and the length of life cycle.</title>
        <authorList>
            <person name="Dong W.G."/>
            <person name="Song S."/>
            <person name="Jin D.C."/>
            <person name="Guo X.G."/>
            <person name="Shao R."/>
        </authorList>
    </citation>
    <scope>NUCLEOTIDE SEQUENCE</scope>
    <source>
        <strain evidence="22">301</strain>
    </source>
</reference>
<evidence type="ECO:0000256" key="9">
    <source>
        <dbReference type="ARBA" id="ARBA00022792"/>
    </source>
</evidence>
<dbReference type="PANTHER" id="PTHR46552:SF1">
    <property type="entry name" value="NADH-UBIQUINONE OXIDOREDUCTASE CHAIN 2"/>
    <property type="match status" value="1"/>
</dbReference>
<dbReference type="InterPro" id="IPR050175">
    <property type="entry name" value="Complex_I_Subunit_2"/>
</dbReference>
<dbReference type="AlphaFoldDB" id="V9PXI6"/>
<evidence type="ECO:0000256" key="11">
    <source>
        <dbReference type="ARBA" id="ARBA00022982"/>
    </source>
</evidence>
<sequence length="333" mass="36364">MVTGLLVLTVFSTVLASSSNSLFGYWVAVEMVTFFVVPMLNSSKLQSKEAMWEYFLVQSVGSSGFLASSLTGWSVFTLESAGFQEGALNSLSVAYVFLVLKIGLPPFHGWALRLVESMSWAQVMIVLTLSKVAPLFGLWSIVPHCQGINSFILVLSTLVSIKGVIEESIRRAMVYSSVMNVAWVMLGMVVGPSYGAWLFLSYAVSMAGIVMVLDDKMITLLDAFELRYSSPGILWWVSMSTLSLIGFPPSLGFFSKLSALKGLNSGESGGVIFIMYLLSMIHMMIYFWLFSSMVLGSKGCVRPSMNASYSSSMVAMLILLAIFTVISVISQLI</sequence>
<evidence type="ECO:0000256" key="6">
    <source>
        <dbReference type="ARBA" id="ARBA00022448"/>
    </source>
</evidence>
<evidence type="ECO:0000256" key="10">
    <source>
        <dbReference type="ARBA" id="ARBA00022967"/>
    </source>
</evidence>
<accession>V9PXI6</accession>
<keyword evidence="12 19" id="KW-1133">Transmembrane helix</keyword>
<evidence type="ECO:0000256" key="8">
    <source>
        <dbReference type="ARBA" id="ARBA00022692"/>
    </source>
</evidence>
<dbReference type="InterPro" id="IPR001750">
    <property type="entry name" value="ND/Mrp_TM"/>
</dbReference>
<keyword evidence="7" id="KW-0679">Respiratory chain</keyword>
<feature type="transmembrane region" description="Helical" evidence="19">
    <location>
        <begin position="54"/>
        <end position="76"/>
    </location>
</feature>
<evidence type="ECO:0000259" key="21">
    <source>
        <dbReference type="Pfam" id="PF00361"/>
    </source>
</evidence>
<evidence type="ECO:0000256" key="19">
    <source>
        <dbReference type="SAM" id="Phobius"/>
    </source>
</evidence>
<evidence type="ECO:0000256" key="2">
    <source>
        <dbReference type="ARBA" id="ARBA00004448"/>
    </source>
</evidence>
<evidence type="ECO:0000256" key="14">
    <source>
        <dbReference type="ARBA" id="ARBA00023075"/>
    </source>
</evidence>
<dbReference type="EC" id="7.1.1.2" evidence="4"/>
<feature type="transmembrane region" description="Helical" evidence="19">
    <location>
        <begin position="271"/>
        <end position="295"/>
    </location>
</feature>
<comment type="function">
    <text evidence="1">Core subunit of the mitochondrial membrane respiratory chain NADH dehydrogenase (Complex I) that is believed to belong to the minimal assembly required for catalysis. Complex I functions in the transfer of electrons from NADH to the respiratory chain. The immediate electron acceptor for the enzyme is believed to be ubiquinone.</text>
</comment>
<keyword evidence="9" id="KW-0999">Mitochondrion inner membrane</keyword>
<evidence type="ECO:0000256" key="16">
    <source>
        <dbReference type="ARBA" id="ARBA00023136"/>
    </source>
</evidence>
<evidence type="ECO:0000256" key="3">
    <source>
        <dbReference type="ARBA" id="ARBA00007012"/>
    </source>
</evidence>
<keyword evidence="15 22" id="KW-0496">Mitochondrion</keyword>
<feature type="signal peptide" evidence="20">
    <location>
        <begin position="1"/>
        <end position="16"/>
    </location>
</feature>
<evidence type="ECO:0000256" key="13">
    <source>
        <dbReference type="ARBA" id="ARBA00023027"/>
    </source>
</evidence>
<dbReference type="EMBL" id="KF647769">
    <property type="protein sequence ID" value="AHB85646.1"/>
    <property type="molecule type" value="Genomic_DNA"/>
</dbReference>
<feature type="domain" description="NADH:quinone oxidoreductase/Mrp antiporter transmembrane" evidence="21">
    <location>
        <begin position="19"/>
        <end position="278"/>
    </location>
</feature>
<keyword evidence="6" id="KW-0813">Transport</keyword>
<dbReference type="PANTHER" id="PTHR46552">
    <property type="entry name" value="NADH-UBIQUINONE OXIDOREDUCTASE CHAIN 2"/>
    <property type="match status" value="1"/>
</dbReference>
<evidence type="ECO:0000256" key="17">
    <source>
        <dbReference type="ARBA" id="ARBA00031028"/>
    </source>
</evidence>
<dbReference type="GO" id="GO:0008137">
    <property type="term" value="F:NADH dehydrogenase (ubiquinone) activity"/>
    <property type="evidence" value="ECO:0007669"/>
    <property type="project" value="UniProtKB-EC"/>
</dbReference>
<comment type="subcellular location">
    <subcellularLocation>
        <location evidence="2">Mitochondrion inner membrane</location>
        <topology evidence="2">Multi-pass membrane protein</topology>
    </subcellularLocation>
</comment>
<feature type="transmembrane region" description="Helical" evidence="19">
    <location>
        <begin position="88"/>
        <end position="107"/>
    </location>
</feature>
<comment type="catalytic activity">
    <reaction evidence="18">
        <text>a ubiquinone + NADH + 5 H(+)(in) = a ubiquinol + NAD(+) + 4 H(+)(out)</text>
        <dbReference type="Rhea" id="RHEA:29091"/>
        <dbReference type="Rhea" id="RHEA-COMP:9565"/>
        <dbReference type="Rhea" id="RHEA-COMP:9566"/>
        <dbReference type="ChEBI" id="CHEBI:15378"/>
        <dbReference type="ChEBI" id="CHEBI:16389"/>
        <dbReference type="ChEBI" id="CHEBI:17976"/>
        <dbReference type="ChEBI" id="CHEBI:57540"/>
        <dbReference type="ChEBI" id="CHEBI:57945"/>
        <dbReference type="EC" id="7.1.1.2"/>
    </reaction>
</comment>
<feature type="transmembrane region" description="Helical" evidence="19">
    <location>
        <begin position="196"/>
        <end position="213"/>
    </location>
</feature>
<gene>
    <name evidence="22" type="primary">nad2</name>
</gene>
<comment type="similarity">
    <text evidence="3">Belongs to the complex I subunit 2 family.</text>
</comment>
<keyword evidence="11" id="KW-0249">Electron transport</keyword>
<evidence type="ECO:0000256" key="7">
    <source>
        <dbReference type="ARBA" id="ARBA00022660"/>
    </source>
</evidence>
<organism evidence="22">
    <name type="scientific">Polyplax spinulosa</name>
    <name type="common">spined rat louse</name>
    <dbReference type="NCBI Taxonomy" id="468197"/>
    <lineage>
        <taxon>Eukaryota</taxon>
        <taxon>Metazoa</taxon>
        <taxon>Ecdysozoa</taxon>
        <taxon>Arthropoda</taxon>
        <taxon>Hexapoda</taxon>
        <taxon>Insecta</taxon>
        <taxon>Pterygota</taxon>
        <taxon>Neoptera</taxon>
        <taxon>Paraneoptera</taxon>
        <taxon>Psocodea</taxon>
        <taxon>Troctomorpha</taxon>
        <taxon>Phthiraptera</taxon>
        <taxon>Anoplura</taxon>
        <taxon>Polyplacidae</taxon>
        <taxon>Polyplax</taxon>
    </lineage>
</organism>
<proteinExistence type="inferred from homology"/>
<dbReference type="GO" id="GO:0006120">
    <property type="term" value="P:mitochondrial electron transport, NADH to ubiquinone"/>
    <property type="evidence" value="ECO:0007669"/>
    <property type="project" value="TreeGrafter"/>
</dbReference>
<evidence type="ECO:0000256" key="18">
    <source>
        <dbReference type="ARBA" id="ARBA00049551"/>
    </source>
</evidence>
<keyword evidence="20" id="KW-0732">Signal</keyword>
<evidence type="ECO:0000256" key="12">
    <source>
        <dbReference type="ARBA" id="ARBA00022989"/>
    </source>
</evidence>
<evidence type="ECO:0000313" key="22">
    <source>
        <dbReference type="EMBL" id="AHB85646.1"/>
    </source>
</evidence>
<keyword evidence="16 19" id="KW-0472">Membrane</keyword>
<dbReference type="GO" id="GO:0005743">
    <property type="term" value="C:mitochondrial inner membrane"/>
    <property type="evidence" value="ECO:0007669"/>
    <property type="project" value="UniProtKB-SubCell"/>
</dbReference>
<keyword evidence="14" id="KW-0830">Ubiquinone</keyword>